<dbReference type="InterPro" id="IPR026870">
    <property type="entry name" value="Zinc_ribbon_dom"/>
</dbReference>
<accession>F7ZZ05</accession>
<dbReference type="GO" id="GO:0016020">
    <property type="term" value="C:membrane"/>
    <property type="evidence" value="ECO:0007669"/>
    <property type="project" value="UniProtKB-SubCell"/>
</dbReference>
<dbReference type="InterPro" id="IPR008984">
    <property type="entry name" value="SMAD_FHA_dom_sf"/>
</dbReference>
<feature type="domain" description="FHA" evidence="7">
    <location>
        <begin position="285"/>
        <end position="339"/>
    </location>
</feature>
<dbReference type="SUPFAM" id="SSF49879">
    <property type="entry name" value="SMAD/FHA domain"/>
    <property type="match status" value="1"/>
</dbReference>
<evidence type="ECO:0000259" key="7">
    <source>
        <dbReference type="PROSITE" id="PS50006"/>
    </source>
</evidence>
<dbReference type="Proteomes" id="UP000000485">
    <property type="component" value="Chromosome"/>
</dbReference>
<dbReference type="KEGG" id="cga:Celgi_0754"/>
<dbReference type="PROSITE" id="PS50006">
    <property type="entry name" value="FHA_DOMAIN"/>
    <property type="match status" value="1"/>
</dbReference>
<organism evidence="8 9">
    <name type="scientific">Cellulomonas gilvus (strain ATCC 13127 / NRRL B-14078)</name>
    <name type="common">Cellvibrio gilvus</name>
    <dbReference type="NCBI Taxonomy" id="593907"/>
    <lineage>
        <taxon>Bacteria</taxon>
        <taxon>Bacillati</taxon>
        <taxon>Actinomycetota</taxon>
        <taxon>Actinomycetes</taxon>
        <taxon>Micrococcales</taxon>
        <taxon>Cellulomonadaceae</taxon>
        <taxon>Cellulomonas</taxon>
    </lineage>
</organism>
<dbReference type="eggNOG" id="COG1714">
    <property type="taxonomic scope" value="Bacteria"/>
</dbReference>
<name>F7ZZ05_CELGA</name>
<evidence type="ECO:0000256" key="2">
    <source>
        <dbReference type="ARBA" id="ARBA00022553"/>
    </source>
</evidence>
<dbReference type="RefSeq" id="WP_013882796.1">
    <property type="nucleotide sequence ID" value="NC_015671.1"/>
</dbReference>
<dbReference type="HOGENOM" id="CLU_031946_0_0_11"/>
<keyword evidence="2" id="KW-0597">Phosphoprotein</keyword>
<keyword evidence="4" id="KW-1133">Transmembrane helix</keyword>
<dbReference type="InterPro" id="IPR000253">
    <property type="entry name" value="FHA_dom"/>
</dbReference>
<dbReference type="OrthoDB" id="3254248at2"/>
<protein>
    <submittedName>
        <fullName evidence="8">RDD domain containing protein</fullName>
    </submittedName>
</protein>
<dbReference type="CDD" id="cd00060">
    <property type="entry name" value="FHA"/>
    <property type="match status" value="1"/>
</dbReference>
<dbReference type="eggNOG" id="COG1716">
    <property type="taxonomic scope" value="Bacteria"/>
</dbReference>
<keyword evidence="9" id="KW-1185">Reference proteome</keyword>
<dbReference type="Pfam" id="PF06271">
    <property type="entry name" value="RDD"/>
    <property type="match status" value="1"/>
</dbReference>
<dbReference type="InterPro" id="IPR010432">
    <property type="entry name" value="RDD"/>
</dbReference>
<evidence type="ECO:0000313" key="9">
    <source>
        <dbReference type="Proteomes" id="UP000000485"/>
    </source>
</evidence>
<evidence type="ECO:0000256" key="5">
    <source>
        <dbReference type="ARBA" id="ARBA00023136"/>
    </source>
</evidence>
<evidence type="ECO:0000313" key="8">
    <source>
        <dbReference type="EMBL" id="AEI11273.1"/>
    </source>
</evidence>
<reference evidence="9" key="1">
    <citation type="submission" date="2011-04" db="EMBL/GenBank/DDBJ databases">
        <title>Complete sequence of Cellvibrio gilvus ATCC 13127.</title>
        <authorList>
            <person name="Lucas S."/>
            <person name="Han J."/>
            <person name="Lapidus A."/>
            <person name="Cheng J.-F."/>
            <person name="Goodwin L."/>
            <person name="Pitluck S."/>
            <person name="Peters L."/>
            <person name="Munk A."/>
            <person name="Detter J.C."/>
            <person name="Han C."/>
            <person name="Tapia R."/>
            <person name="Land M."/>
            <person name="Hauser L."/>
            <person name="Kyrpides N."/>
            <person name="Ivanova N."/>
            <person name="Ovchinnikova G."/>
            <person name="Pagani I."/>
            <person name="Mead D."/>
            <person name="Brumm P."/>
            <person name="Woyke T."/>
        </authorList>
    </citation>
    <scope>NUCLEOTIDE SEQUENCE [LARGE SCALE GENOMIC DNA]</scope>
    <source>
        <strain evidence="9">ATCC 13127 / NRRL B-14078</strain>
    </source>
</reference>
<evidence type="ECO:0000256" key="6">
    <source>
        <dbReference type="SAM" id="MobiDB-lite"/>
    </source>
</evidence>
<dbReference type="STRING" id="593907.Celgi_0754"/>
<evidence type="ECO:0000256" key="1">
    <source>
        <dbReference type="ARBA" id="ARBA00004141"/>
    </source>
</evidence>
<proteinExistence type="predicted"/>
<feature type="compositionally biased region" description="Low complexity" evidence="6">
    <location>
        <begin position="44"/>
        <end position="53"/>
    </location>
</feature>
<comment type="subcellular location">
    <subcellularLocation>
        <location evidence="1">Membrane</location>
        <topology evidence="1">Multi-pass membrane protein</topology>
    </subcellularLocation>
</comment>
<evidence type="ECO:0000256" key="4">
    <source>
        <dbReference type="ARBA" id="ARBA00022989"/>
    </source>
</evidence>
<dbReference type="EMBL" id="CP002665">
    <property type="protein sequence ID" value="AEI11273.1"/>
    <property type="molecule type" value="Genomic_DNA"/>
</dbReference>
<dbReference type="Pfam" id="PF00498">
    <property type="entry name" value="FHA"/>
    <property type="match status" value="1"/>
</dbReference>
<dbReference type="Pfam" id="PF13240">
    <property type="entry name" value="Zn_Ribbon_1"/>
    <property type="match status" value="1"/>
</dbReference>
<keyword evidence="3" id="KW-0812">Transmembrane</keyword>
<gene>
    <name evidence="8" type="ordered locus">Celgi_0754</name>
</gene>
<dbReference type="AlphaFoldDB" id="F7ZZ05"/>
<evidence type="ECO:0000256" key="3">
    <source>
        <dbReference type="ARBA" id="ARBA00022692"/>
    </source>
</evidence>
<dbReference type="Gene3D" id="2.60.200.20">
    <property type="match status" value="1"/>
</dbReference>
<feature type="region of interest" description="Disordered" evidence="6">
    <location>
        <begin position="37"/>
        <end position="61"/>
    </location>
</feature>
<sequence length="378" mass="37682">MSSPTPCTTCGQPLREGARFCTACGAPVTPVLVVEAQPSRRSRAATGRASGRPRPAPPVPAPAPALGAAFDGAPTVGVGRRLLAYLIDAAVVAAVAGGVLVATGHVFYGALAAAELALGIVVWEARTGRTFGNLALGLRAARAESPYAPGLGRGAARSLVMLAGHAVGGVGQLVVVGSVGFDRGPLRQGWHDRAGRAVVVDVRAPRGGAGAAVAPHVQGVPAPFIPTGPQPSAVAAPAVAPAVAPPPPPAGAPVPATTQAPAPAVARTYVLTLDTGEAMTVSGPGVIGRAPRPRPGERCDHVVVVDDPERSLSRTHARFGVDGRGFWVADAGSGNGTLVVLPTGQTLVVAEDRPTPVPAGATVRIGDRSVLVDPLPGS</sequence>
<keyword evidence="5" id="KW-0472">Membrane</keyword>